<comment type="caution">
    <text evidence="2">The sequence shown here is derived from an EMBL/GenBank/DDBJ whole genome shotgun (WGS) entry which is preliminary data.</text>
</comment>
<proteinExistence type="predicted"/>
<dbReference type="RefSeq" id="WP_265270013.1">
    <property type="nucleotide sequence ID" value="NZ_JANFAV010000013.1"/>
</dbReference>
<evidence type="ECO:0000313" key="3">
    <source>
        <dbReference type="Proteomes" id="UP001165565"/>
    </source>
</evidence>
<dbReference type="SUPFAM" id="SSF56954">
    <property type="entry name" value="Outer membrane efflux proteins (OEP)"/>
    <property type="match status" value="1"/>
</dbReference>
<dbReference type="Gene3D" id="1.20.1600.10">
    <property type="entry name" value="Outer membrane efflux proteins (OEP)"/>
    <property type="match status" value="1"/>
</dbReference>
<evidence type="ECO:0000313" key="2">
    <source>
        <dbReference type="EMBL" id="MCW6536463.1"/>
    </source>
</evidence>
<dbReference type="PANTHER" id="PTHR30203:SF24">
    <property type="entry name" value="BLR4935 PROTEIN"/>
    <property type="match status" value="1"/>
</dbReference>
<feature type="chain" id="PRO_5041425919" evidence="1">
    <location>
        <begin position="18"/>
        <end position="405"/>
    </location>
</feature>
<reference evidence="2" key="1">
    <citation type="submission" date="2022-06" db="EMBL/GenBank/DDBJ databases">
        <title>Sphingomonas sp. nov. isolated from rhizosphere soil of tomato.</title>
        <authorList>
            <person name="Dong H."/>
            <person name="Gao R."/>
        </authorList>
    </citation>
    <scope>NUCLEOTIDE SEQUENCE</scope>
    <source>
        <strain evidence="2">MMSM24</strain>
    </source>
</reference>
<feature type="signal peptide" evidence="1">
    <location>
        <begin position="1"/>
        <end position="17"/>
    </location>
</feature>
<protein>
    <submittedName>
        <fullName evidence="2">TolC family protein</fullName>
    </submittedName>
</protein>
<dbReference type="InterPro" id="IPR010131">
    <property type="entry name" value="MdtP/NodT-like"/>
</dbReference>
<dbReference type="AlphaFoldDB" id="A0AA42CVD5"/>
<name>A0AA42CVD5_9SPHN</name>
<evidence type="ECO:0000256" key="1">
    <source>
        <dbReference type="SAM" id="SignalP"/>
    </source>
</evidence>
<accession>A0AA42CVD5</accession>
<dbReference type="GO" id="GO:0015562">
    <property type="term" value="F:efflux transmembrane transporter activity"/>
    <property type="evidence" value="ECO:0007669"/>
    <property type="project" value="InterPro"/>
</dbReference>
<keyword evidence="1" id="KW-0732">Signal</keyword>
<dbReference type="PANTHER" id="PTHR30203">
    <property type="entry name" value="OUTER MEMBRANE CATION EFFLUX PROTEIN"/>
    <property type="match status" value="1"/>
</dbReference>
<dbReference type="Proteomes" id="UP001165565">
    <property type="component" value="Unassembled WGS sequence"/>
</dbReference>
<gene>
    <name evidence="2" type="ORF">NEE01_16925</name>
</gene>
<dbReference type="EMBL" id="JANFAV010000013">
    <property type="protein sequence ID" value="MCW6536463.1"/>
    <property type="molecule type" value="Genomic_DNA"/>
</dbReference>
<sequence length="405" mass="43482">MKWAWLLVAGAAVPAQAQTGDLPPHDLVMRALDAHPGVEAASARVDAARADSEALRRGPHEITAQGTVSRRTVDREGRYAEYDATVSRAFRLPGKAALDRRAGALGVDIAQNRMEDARHQAALTLATLWYDWVLASELHRNAAALVANQQALVAATRRRAELRDAAELDVQQAAASLALAQAQAGDAAASRDRARSLLATRFPDLPLPVEAPSLREPAASNEDLLQLQRLIVERSHEIAAAAGTAERQSLVARRARVDRIADPSLGVRLFSERSGQEQGAGLFVSLPLGGGHRRALADRATAEASAARAEQVMVERDVAGNAAADAAEFRARHIAWLASRESVRHAEASAALAGLGQRRGAIDLADRLYADRQANEARAQELAMRAAAARLILKLRIDAHTLWIE</sequence>
<organism evidence="2 3">
    <name type="scientific">Sphingomonas lycopersici</name>
    <dbReference type="NCBI Taxonomy" id="2951807"/>
    <lineage>
        <taxon>Bacteria</taxon>
        <taxon>Pseudomonadati</taxon>
        <taxon>Pseudomonadota</taxon>
        <taxon>Alphaproteobacteria</taxon>
        <taxon>Sphingomonadales</taxon>
        <taxon>Sphingomonadaceae</taxon>
        <taxon>Sphingomonas</taxon>
    </lineage>
</organism>
<keyword evidence="3" id="KW-1185">Reference proteome</keyword>